<dbReference type="EMBL" id="AP023094">
    <property type="protein sequence ID" value="BCE46413.1"/>
    <property type="molecule type" value="Genomic_DNA"/>
</dbReference>
<proteinExistence type="predicted"/>
<evidence type="ECO:0000313" key="1">
    <source>
        <dbReference type="EMBL" id="BCE46413.1"/>
    </source>
</evidence>
<sequence length="82" mass="9430">MCIELEEDIMKKLGYVVAALGALAIIAPTMASAETVVIRNGHHGYGYGARAEMREHRDHGWHRGWHHRDRVVVVKRSHHHWD</sequence>
<protein>
    <submittedName>
        <fullName evidence="1">Uncharacterized protein</fullName>
    </submittedName>
</protein>
<organism evidence="1">
    <name type="scientific">Bradyrhizobium diazoefficiens</name>
    <dbReference type="NCBI Taxonomy" id="1355477"/>
    <lineage>
        <taxon>Bacteria</taxon>
        <taxon>Pseudomonadati</taxon>
        <taxon>Pseudomonadota</taxon>
        <taxon>Alphaproteobacteria</taxon>
        <taxon>Hyphomicrobiales</taxon>
        <taxon>Nitrobacteraceae</taxon>
        <taxon>Bradyrhizobium</taxon>
    </lineage>
</organism>
<reference evidence="1" key="1">
    <citation type="submission" date="2020-05" db="EMBL/GenBank/DDBJ databases">
        <title>Complete genome sequence of Bradyrhizobium diazoefficiens XF4 isolated from soybean nodule.</title>
        <authorList>
            <person name="Noda R."/>
            <person name="Kakizaki K."/>
            <person name="Minamisawa K."/>
        </authorList>
    </citation>
    <scope>NUCLEOTIDE SEQUENCE</scope>
    <source>
        <strain evidence="1">XF4</strain>
    </source>
</reference>
<accession>A0A809Z4K0</accession>
<dbReference type="AlphaFoldDB" id="A0A809Z4K0"/>
<name>A0A809Z4K0_9BRAD</name>
<gene>
    <name evidence="1" type="ORF">XF4B_27620</name>
</gene>